<evidence type="ECO:0000256" key="1">
    <source>
        <dbReference type="SAM" id="Coils"/>
    </source>
</evidence>
<evidence type="ECO:0000313" key="4">
    <source>
        <dbReference type="Proteomes" id="UP000789831"/>
    </source>
</evidence>
<evidence type="ECO:0000313" key="3">
    <source>
        <dbReference type="EMBL" id="CAG8493674.1"/>
    </source>
</evidence>
<keyword evidence="1" id="KW-0175">Coiled coil</keyword>
<feature type="compositionally biased region" description="Low complexity" evidence="2">
    <location>
        <begin position="283"/>
        <end position="296"/>
    </location>
</feature>
<dbReference type="OrthoDB" id="2439723at2759"/>
<feature type="compositionally biased region" description="Polar residues" evidence="2">
    <location>
        <begin position="273"/>
        <end position="282"/>
    </location>
</feature>
<comment type="caution">
    <text evidence="3">The sequence shown here is derived from an EMBL/GenBank/DDBJ whole genome shotgun (WGS) entry which is preliminary data.</text>
</comment>
<sequence>MPMNFSHGGFKGVCRIPHSSGSLDEKIENEFHFNIEVARTKADDQNEITLDLQVQIQGKKAYGEWGIHEVFRDILHQNFADVPKFNLVFSQRPFTDDELKLFNRSRIRVRFHEIAVAHIRRYTNDTAQLSVETDLDGSRGYGPVDYLCERGNAIIFICIFSVIVRQAQARQNGLWVTTLIRHCNDGIYLAFHSLDGSPENPTVEISCDYACDFTGDMQSAKDVEAENTKLKQIMEQNAKRKAENIEFKAEVAKLRHDIEEIKKQTRVIINEQEASSTQDISHSPTSSPLPVTSPSPIENQTRVSATSTESKTSDSSGSTKLSEAKVSVPQLLNTKRPRQSFRTLPVLPISIQY</sequence>
<dbReference type="AlphaFoldDB" id="A0A9N8WLI0"/>
<reference evidence="3" key="1">
    <citation type="submission" date="2021-06" db="EMBL/GenBank/DDBJ databases">
        <authorList>
            <person name="Kallberg Y."/>
            <person name="Tangrot J."/>
            <person name="Rosling A."/>
        </authorList>
    </citation>
    <scope>NUCLEOTIDE SEQUENCE</scope>
    <source>
        <strain evidence="3">MT106</strain>
    </source>
</reference>
<feature type="coiled-coil region" evidence="1">
    <location>
        <begin position="220"/>
        <end position="264"/>
    </location>
</feature>
<feature type="compositionally biased region" description="Low complexity" evidence="2">
    <location>
        <begin position="304"/>
        <end position="321"/>
    </location>
</feature>
<accession>A0A9N8WLI0</accession>
<keyword evidence="4" id="KW-1185">Reference proteome</keyword>
<protein>
    <submittedName>
        <fullName evidence="3">3469_t:CDS:1</fullName>
    </submittedName>
</protein>
<gene>
    <name evidence="3" type="ORF">AGERDE_LOCUS3885</name>
</gene>
<organism evidence="3 4">
    <name type="scientific">Ambispora gerdemannii</name>
    <dbReference type="NCBI Taxonomy" id="144530"/>
    <lineage>
        <taxon>Eukaryota</taxon>
        <taxon>Fungi</taxon>
        <taxon>Fungi incertae sedis</taxon>
        <taxon>Mucoromycota</taxon>
        <taxon>Glomeromycotina</taxon>
        <taxon>Glomeromycetes</taxon>
        <taxon>Archaeosporales</taxon>
        <taxon>Ambisporaceae</taxon>
        <taxon>Ambispora</taxon>
    </lineage>
</organism>
<dbReference type="EMBL" id="CAJVPL010000410">
    <property type="protein sequence ID" value="CAG8493674.1"/>
    <property type="molecule type" value="Genomic_DNA"/>
</dbReference>
<proteinExistence type="predicted"/>
<evidence type="ECO:0000256" key="2">
    <source>
        <dbReference type="SAM" id="MobiDB-lite"/>
    </source>
</evidence>
<feature type="region of interest" description="Disordered" evidence="2">
    <location>
        <begin position="273"/>
        <end position="335"/>
    </location>
</feature>
<name>A0A9N8WLI0_9GLOM</name>
<dbReference type="Proteomes" id="UP000789831">
    <property type="component" value="Unassembled WGS sequence"/>
</dbReference>